<evidence type="ECO:0000313" key="7">
    <source>
        <dbReference type="EMBL" id="MXP09140.1"/>
    </source>
</evidence>
<feature type="domain" description="Beta-lactamase class A catalytic" evidence="6">
    <location>
        <begin position="54"/>
        <end position="271"/>
    </location>
</feature>
<evidence type="ECO:0000256" key="4">
    <source>
        <dbReference type="SAM" id="MobiDB-lite"/>
    </source>
</evidence>
<evidence type="ECO:0000256" key="5">
    <source>
        <dbReference type="SAM" id="SignalP"/>
    </source>
</evidence>
<organism evidence="7 8">
    <name type="scientific">Alteriqipengyuania halimionae</name>
    <dbReference type="NCBI Taxonomy" id="1926630"/>
    <lineage>
        <taxon>Bacteria</taxon>
        <taxon>Pseudomonadati</taxon>
        <taxon>Pseudomonadota</taxon>
        <taxon>Alphaproteobacteria</taxon>
        <taxon>Sphingomonadales</taxon>
        <taxon>Erythrobacteraceae</taxon>
        <taxon>Alteriqipengyuania</taxon>
    </lineage>
</organism>
<dbReference type="RefSeq" id="WP_160615739.1">
    <property type="nucleotide sequence ID" value="NZ_WTYR01000001.1"/>
</dbReference>
<evidence type="ECO:0000256" key="2">
    <source>
        <dbReference type="ARBA" id="ARBA00009009"/>
    </source>
</evidence>
<evidence type="ECO:0000256" key="3">
    <source>
        <dbReference type="ARBA" id="ARBA00012865"/>
    </source>
</evidence>
<evidence type="ECO:0000256" key="1">
    <source>
        <dbReference type="ARBA" id="ARBA00001526"/>
    </source>
</evidence>
<sequence length="300" mass="32280">MRAVALVAVASLAGCAASAESHENAAAVSTAATDRALEQIEAIEERLGGRLGVSLVDGSGQALLTHRGDERFAMCSTFKAPLAAAIMLEVEQGRLSLEQQIEFTQADVVPHAPMIERALEGQTEASRPVDWLVLAAMRASDNSAANILLDRIGGPEGMTQFYRNHGDGVTRLDRREPELNENSPGDPRDTTSPLAMAQLIRHVMLGDAVHPGLRAILVRHMIRTDTGMSRIRAGLPEGWVVGDKTGTCGSAYNDVAVFWAERDRPYVLSIYYDRPEAESEEAQAAMAQVGALAAEIVRQP</sequence>
<comment type="caution">
    <text evidence="7">The sequence shown here is derived from an EMBL/GenBank/DDBJ whole genome shotgun (WGS) entry which is preliminary data.</text>
</comment>
<dbReference type="InterPro" id="IPR045155">
    <property type="entry name" value="Beta-lactam_cat"/>
</dbReference>
<reference evidence="7 8" key="1">
    <citation type="submission" date="2019-12" db="EMBL/GenBank/DDBJ databases">
        <title>Genomic-based taxomic classification of the family Erythrobacteraceae.</title>
        <authorList>
            <person name="Xu L."/>
        </authorList>
    </citation>
    <scope>NUCLEOTIDE SEQUENCE [LARGE SCALE GENOMIC DNA]</scope>
    <source>
        <strain evidence="7 8">LMG 29519</strain>
    </source>
</reference>
<feature type="signal peptide" evidence="5">
    <location>
        <begin position="1"/>
        <end position="19"/>
    </location>
</feature>
<keyword evidence="5" id="KW-0732">Signal</keyword>
<evidence type="ECO:0000259" key="6">
    <source>
        <dbReference type="Pfam" id="PF13354"/>
    </source>
</evidence>
<dbReference type="OrthoDB" id="9784149at2"/>
<dbReference type="SUPFAM" id="SSF56601">
    <property type="entry name" value="beta-lactamase/transpeptidase-like"/>
    <property type="match status" value="1"/>
</dbReference>
<dbReference type="NCBIfam" id="NF033103">
    <property type="entry name" value="bla_class_A"/>
    <property type="match status" value="1"/>
</dbReference>
<comment type="similarity">
    <text evidence="2">Belongs to the class-A beta-lactamase family.</text>
</comment>
<feature type="region of interest" description="Disordered" evidence="4">
    <location>
        <begin position="170"/>
        <end position="192"/>
    </location>
</feature>
<accession>A0A6I4TZJ4</accession>
<keyword evidence="8" id="KW-1185">Reference proteome</keyword>
<dbReference type="GO" id="GO:0046677">
    <property type="term" value="P:response to antibiotic"/>
    <property type="evidence" value="ECO:0007669"/>
    <property type="project" value="InterPro"/>
</dbReference>
<gene>
    <name evidence="7" type="primary">bla</name>
    <name evidence="7" type="ORF">GRI68_02975</name>
</gene>
<proteinExistence type="inferred from homology"/>
<feature type="chain" id="PRO_5026350594" description="beta-lactamase" evidence="5">
    <location>
        <begin position="20"/>
        <end position="300"/>
    </location>
</feature>
<dbReference type="PANTHER" id="PTHR35333:SF3">
    <property type="entry name" value="BETA-LACTAMASE-TYPE TRANSPEPTIDASE FOLD CONTAINING PROTEIN"/>
    <property type="match status" value="1"/>
</dbReference>
<dbReference type="Proteomes" id="UP000429229">
    <property type="component" value="Unassembled WGS sequence"/>
</dbReference>
<dbReference type="GO" id="GO:0030655">
    <property type="term" value="P:beta-lactam antibiotic catabolic process"/>
    <property type="evidence" value="ECO:0007669"/>
    <property type="project" value="InterPro"/>
</dbReference>
<dbReference type="GO" id="GO:0008800">
    <property type="term" value="F:beta-lactamase activity"/>
    <property type="evidence" value="ECO:0007669"/>
    <property type="project" value="UniProtKB-EC"/>
</dbReference>
<dbReference type="InterPro" id="IPR012338">
    <property type="entry name" value="Beta-lactam/transpept-like"/>
</dbReference>
<dbReference type="EC" id="3.5.2.6" evidence="3"/>
<dbReference type="Gene3D" id="3.40.710.10">
    <property type="entry name" value="DD-peptidase/beta-lactamase superfamily"/>
    <property type="match status" value="1"/>
</dbReference>
<evidence type="ECO:0000313" key="8">
    <source>
        <dbReference type="Proteomes" id="UP000429229"/>
    </source>
</evidence>
<dbReference type="EMBL" id="WTYR01000001">
    <property type="protein sequence ID" value="MXP09140.1"/>
    <property type="molecule type" value="Genomic_DNA"/>
</dbReference>
<dbReference type="PROSITE" id="PS51257">
    <property type="entry name" value="PROKAR_LIPOPROTEIN"/>
    <property type="match status" value="1"/>
</dbReference>
<dbReference type="Pfam" id="PF13354">
    <property type="entry name" value="Beta-lactamase2"/>
    <property type="match status" value="1"/>
</dbReference>
<name>A0A6I4TZJ4_9SPHN</name>
<dbReference type="InterPro" id="IPR000871">
    <property type="entry name" value="Beta-lactam_class-A"/>
</dbReference>
<protein>
    <recommendedName>
        <fullName evidence="3">beta-lactamase</fullName>
        <ecNumber evidence="3">3.5.2.6</ecNumber>
    </recommendedName>
</protein>
<dbReference type="PANTHER" id="PTHR35333">
    <property type="entry name" value="BETA-LACTAMASE"/>
    <property type="match status" value="1"/>
</dbReference>
<comment type="catalytic activity">
    <reaction evidence="1">
        <text>a beta-lactam + H2O = a substituted beta-amino acid</text>
        <dbReference type="Rhea" id="RHEA:20401"/>
        <dbReference type="ChEBI" id="CHEBI:15377"/>
        <dbReference type="ChEBI" id="CHEBI:35627"/>
        <dbReference type="ChEBI" id="CHEBI:140347"/>
        <dbReference type="EC" id="3.5.2.6"/>
    </reaction>
</comment>
<dbReference type="PRINTS" id="PR00118">
    <property type="entry name" value="BLACTAMASEA"/>
</dbReference>
<dbReference type="AlphaFoldDB" id="A0A6I4TZJ4"/>